<dbReference type="PANTHER" id="PTHR35807">
    <property type="entry name" value="TRANSCRIPTIONAL REGULATOR REDD-RELATED"/>
    <property type="match status" value="1"/>
</dbReference>
<gene>
    <name evidence="2" type="ORF">SDC9_75553</name>
</gene>
<evidence type="ECO:0000313" key="2">
    <source>
        <dbReference type="EMBL" id="MPM29015.1"/>
    </source>
</evidence>
<dbReference type="InterPro" id="IPR019734">
    <property type="entry name" value="TPR_rpt"/>
</dbReference>
<dbReference type="Pfam" id="PF03704">
    <property type="entry name" value="BTAD"/>
    <property type="match status" value="1"/>
</dbReference>
<dbReference type="SUPFAM" id="SSF48452">
    <property type="entry name" value="TPR-like"/>
    <property type="match status" value="2"/>
</dbReference>
<dbReference type="EMBL" id="VSSQ01005405">
    <property type="protein sequence ID" value="MPM29015.1"/>
    <property type="molecule type" value="Genomic_DNA"/>
</dbReference>
<dbReference type="InterPro" id="IPR005158">
    <property type="entry name" value="BTAD"/>
</dbReference>
<accession>A0A644YKB6</accession>
<proteinExistence type="predicted"/>
<dbReference type="Pfam" id="PF13374">
    <property type="entry name" value="TPR_10"/>
    <property type="match status" value="1"/>
</dbReference>
<comment type="caution">
    <text evidence="2">The sequence shown here is derived from an EMBL/GenBank/DDBJ whole genome shotgun (WGS) entry which is preliminary data.</text>
</comment>
<name>A0A644YKB6_9ZZZZ</name>
<evidence type="ECO:0000259" key="1">
    <source>
        <dbReference type="Pfam" id="PF03704"/>
    </source>
</evidence>
<protein>
    <recommendedName>
        <fullName evidence="1">Bacterial transcriptional activator domain-containing protein</fullName>
    </recommendedName>
</protein>
<dbReference type="PROSITE" id="PS50005">
    <property type="entry name" value="TPR"/>
    <property type="match status" value="1"/>
</dbReference>
<dbReference type="Pfam" id="PF13181">
    <property type="entry name" value="TPR_8"/>
    <property type="match status" value="1"/>
</dbReference>
<reference evidence="2" key="1">
    <citation type="submission" date="2019-08" db="EMBL/GenBank/DDBJ databases">
        <authorList>
            <person name="Kucharzyk K."/>
            <person name="Murdoch R.W."/>
            <person name="Higgins S."/>
            <person name="Loffler F."/>
        </authorList>
    </citation>
    <scope>NUCLEOTIDE SEQUENCE</scope>
</reference>
<feature type="domain" description="Bacterial transcriptional activator" evidence="1">
    <location>
        <begin position="103"/>
        <end position="226"/>
    </location>
</feature>
<dbReference type="SMART" id="SM00028">
    <property type="entry name" value="TPR"/>
    <property type="match status" value="4"/>
</dbReference>
<dbReference type="AlphaFoldDB" id="A0A644YKB6"/>
<dbReference type="InterPro" id="IPR051677">
    <property type="entry name" value="AfsR-DnrI-RedD_regulator"/>
</dbReference>
<organism evidence="2">
    <name type="scientific">bioreactor metagenome</name>
    <dbReference type="NCBI Taxonomy" id="1076179"/>
    <lineage>
        <taxon>unclassified sequences</taxon>
        <taxon>metagenomes</taxon>
        <taxon>ecological metagenomes</taxon>
    </lineage>
</organism>
<dbReference type="Gene3D" id="1.25.40.10">
    <property type="entry name" value="Tetratricopeptide repeat domain"/>
    <property type="match status" value="2"/>
</dbReference>
<sequence>MDIISVKMLGNPTVMYNQNKVTFPYKKAEALFYYVCLNKHVRREEAMNIFWADTDEATGRKNLRDAIYKIKLSTCDTIFSPSKTYIEFSDNVNIEIDTDNLDVSNARNLYTGDFLLNFSVKNCFDFENWMIEKRNFYKDIYIKSVFEKVNELVSIGDYVNIQKYSDILIQNDPYNEKTLRYLMKIFALSEDYNTSVKLYYDMCSVLKHDLGVEPEQKTKKMYKEILELKNTFNQDQQKNNFDELKIKVENLTGYYTMYHETYPVLATEFSNRADFSVTDVEKELSNIEKDLKNIDNLDTEYIKIKMEESYLAGRYYISKGNYNKGIEKINISIKLAEKLDNFIYLLNNYKQMIYYGIQVDNSEIMKEYIGRSMNLLEKRDIIEERGIMLRLKGLYFIKTENYKEAASNLTESINIFSSLYMFNKKYSVNISACYNYLGQMNKDLGNFKEAFDFFMKAINICNENSVLKGLEIFYSNAGQALYHMGKYDEAKKHINTSLEYFERFNSIWGRDFAECYAALIEIKNENLNIAQLHIKNAEEYANKLNNPKSIDLTEKIKKILEEK</sequence>
<dbReference type="InterPro" id="IPR011990">
    <property type="entry name" value="TPR-like_helical_dom_sf"/>
</dbReference>